<dbReference type="Gene3D" id="3.90.1720.10">
    <property type="entry name" value="endopeptidase domain like (from Nostoc punctiforme)"/>
    <property type="match status" value="1"/>
</dbReference>
<feature type="coiled-coil region" evidence="1">
    <location>
        <begin position="161"/>
        <end position="188"/>
    </location>
</feature>
<feature type="domain" description="Peptidase C51" evidence="3">
    <location>
        <begin position="248"/>
        <end position="381"/>
    </location>
</feature>
<feature type="coiled-coil region" evidence="1">
    <location>
        <begin position="84"/>
        <end position="118"/>
    </location>
</feature>
<protein>
    <submittedName>
        <fullName evidence="4">N-acetylmuramoyl-L-alanine amidase</fullName>
    </submittedName>
</protein>
<keyword evidence="2" id="KW-0732">Signal</keyword>
<feature type="signal peptide" evidence="2">
    <location>
        <begin position="1"/>
        <end position="27"/>
    </location>
</feature>
<comment type="caution">
    <text evidence="4">The sequence shown here is derived from an EMBL/GenBank/DDBJ whole genome shotgun (WGS) entry which is preliminary data.</text>
</comment>
<proteinExistence type="predicted"/>
<evidence type="ECO:0000313" key="4">
    <source>
        <dbReference type="EMBL" id="TSC93087.1"/>
    </source>
</evidence>
<sequence>MKRYLIKKLLMSVAIFSIVFSSTSAFALTAKEKQRQELQAQQAAAQAAANQKAAEAAQMKQQIAVVQGQINQTQSALDQTGSSISETQSNIDNLSAQIKTAEENLASEKAKLNAIISQWYMDGDRGFLEIVVGSNNLSELMARQKYYNSIKLQINSEMTKISDLKIQLAEQKLQQENKKVELVGLQNQQSAYKQSVVNQKSLKTSMLNMTEAQKSAYLATVAKLQKDIAQISAQIYAERRSISGGTAGSLGYPYKQPPKVYVLDPWNFYMSECTGYVAWYWNVKRGKRWYNTQPGRGSARYWPEIASTLGYSVSGTPQVGAIVSWYGPLYSTDIWGHVAIVEAVNGDGTIDVSEYNWSYEHDGGTRSHINPANWGSYSYIY</sequence>
<keyword evidence="1" id="KW-0175">Coiled coil</keyword>
<dbReference type="InterPro" id="IPR007921">
    <property type="entry name" value="CHAP_dom"/>
</dbReference>
<evidence type="ECO:0000256" key="1">
    <source>
        <dbReference type="SAM" id="Coils"/>
    </source>
</evidence>
<feature type="coiled-coil region" evidence="1">
    <location>
        <begin position="28"/>
        <end position="55"/>
    </location>
</feature>
<dbReference type="EMBL" id="VMGN01000054">
    <property type="protein sequence ID" value="TSC93087.1"/>
    <property type="molecule type" value="Genomic_DNA"/>
</dbReference>
<dbReference type="PROSITE" id="PS50911">
    <property type="entry name" value="CHAP"/>
    <property type="match status" value="1"/>
</dbReference>
<evidence type="ECO:0000256" key="2">
    <source>
        <dbReference type="SAM" id="SignalP"/>
    </source>
</evidence>
<dbReference type="AlphaFoldDB" id="A0A554LJR5"/>
<dbReference type="SUPFAM" id="SSF54001">
    <property type="entry name" value="Cysteine proteinases"/>
    <property type="match status" value="1"/>
</dbReference>
<dbReference type="InterPro" id="IPR038765">
    <property type="entry name" value="Papain-like_cys_pep_sf"/>
</dbReference>
<gene>
    <name evidence="4" type="ORF">Athens101428_748</name>
</gene>
<evidence type="ECO:0000313" key="5">
    <source>
        <dbReference type="Proteomes" id="UP000316495"/>
    </source>
</evidence>
<reference evidence="4 5" key="1">
    <citation type="submission" date="2017-07" db="EMBL/GenBank/DDBJ databases">
        <title>Mechanisms for carbon and nitrogen cycling indicate functional differentiation within the Candidate Phyla Radiation.</title>
        <authorList>
            <person name="Danczak R.E."/>
            <person name="Johnston M.D."/>
            <person name="Kenah C."/>
            <person name="Slattery M."/>
            <person name="Wrighton K.C."/>
            <person name="Wilkins M.J."/>
        </authorList>
    </citation>
    <scope>NUCLEOTIDE SEQUENCE [LARGE SCALE GENOMIC DNA]</scope>
    <source>
        <strain evidence="4">Athens1014_28</strain>
    </source>
</reference>
<dbReference type="Gene3D" id="6.10.250.3150">
    <property type="match status" value="1"/>
</dbReference>
<dbReference type="Pfam" id="PF05257">
    <property type="entry name" value="CHAP"/>
    <property type="match status" value="1"/>
</dbReference>
<organism evidence="4 5">
    <name type="scientific">Candidatus Berkelbacteria bacterium Athens1014_28</name>
    <dbReference type="NCBI Taxonomy" id="2017145"/>
    <lineage>
        <taxon>Bacteria</taxon>
        <taxon>Candidatus Berkelbacteria</taxon>
    </lineage>
</organism>
<feature type="chain" id="PRO_5021861701" evidence="2">
    <location>
        <begin position="28"/>
        <end position="381"/>
    </location>
</feature>
<name>A0A554LJR5_9BACT</name>
<accession>A0A554LJR5</accession>
<evidence type="ECO:0000259" key="3">
    <source>
        <dbReference type="PROSITE" id="PS50911"/>
    </source>
</evidence>
<dbReference type="Proteomes" id="UP000316495">
    <property type="component" value="Unassembled WGS sequence"/>
</dbReference>